<evidence type="ECO:0000313" key="3">
    <source>
        <dbReference type="EMBL" id="MCM8748530.1"/>
    </source>
</evidence>
<feature type="domain" description="VapC50 C-terminal" evidence="2">
    <location>
        <begin position="127"/>
        <end position="179"/>
    </location>
</feature>
<organism evidence="3 4">
    <name type="scientific">Thermalbibacter longus</name>
    <dbReference type="NCBI Taxonomy" id="2951981"/>
    <lineage>
        <taxon>Bacteria</taxon>
        <taxon>Pseudomonadati</taxon>
        <taxon>Thermomicrobiota</taxon>
        <taxon>Thermomicrobia</taxon>
        <taxon>Thermomicrobiales</taxon>
        <taxon>Thermomicrobiaceae</taxon>
        <taxon>Thermalbibacter</taxon>
    </lineage>
</organism>
<dbReference type="InterPro" id="IPR002850">
    <property type="entry name" value="PIN_toxin-like"/>
</dbReference>
<dbReference type="RefSeq" id="WP_284056312.1">
    <property type="nucleotide sequence ID" value="NZ_JAMSLR010000003.1"/>
</dbReference>
<dbReference type="InterPro" id="IPR029060">
    <property type="entry name" value="PIN-like_dom_sf"/>
</dbReference>
<dbReference type="InterPro" id="IPR058652">
    <property type="entry name" value="VapC50_C"/>
</dbReference>
<accession>A0AA42BAH4</accession>
<evidence type="ECO:0000259" key="1">
    <source>
        <dbReference type="Pfam" id="PF13470"/>
    </source>
</evidence>
<dbReference type="EMBL" id="JAMSLR010000003">
    <property type="protein sequence ID" value="MCM8748530.1"/>
    <property type="molecule type" value="Genomic_DNA"/>
</dbReference>
<feature type="domain" description="PIN" evidence="1">
    <location>
        <begin position="5"/>
        <end position="109"/>
    </location>
</feature>
<evidence type="ECO:0000259" key="2">
    <source>
        <dbReference type="Pfam" id="PF26343"/>
    </source>
</evidence>
<dbReference type="AlphaFoldDB" id="A0AA42BAH4"/>
<dbReference type="Proteomes" id="UP001165306">
    <property type="component" value="Unassembled WGS sequence"/>
</dbReference>
<keyword evidence="4" id="KW-1185">Reference proteome</keyword>
<reference evidence="3" key="1">
    <citation type="submission" date="2022-06" db="EMBL/GenBank/DDBJ databases">
        <title>CFH 74404 Thermomicrobiaceae sp.</title>
        <authorList>
            <person name="Ming H."/>
            <person name="Li W.-J."/>
            <person name="Zhao Z."/>
        </authorList>
    </citation>
    <scope>NUCLEOTIDE SEQUENCE</scope>
    <source>
        <strain evidence="3">CFH 74404</strain>
    </source>
</reference>
<gene>
    <name evidence="3" type="ORF">NET02_05180</name>
</gene>
<dbReference type="Pfam" id="PF26343">
    <property type="entry name" value="VapC50_C"/>
    <property type="match status" value="1"/>
</dbReference>
<proteinExistence type="predicted"/>
<name>A0AA42BAH4_9BACT</name>
<sequence>MLLSAVLDACVLVPAPVRDTLLRAALEEFYRPYWSKHILAEVERTLISRGMTSQDGARKVIEKMREVFPEAEIEQYEHLIDLMQNAPDDHHVLAVAVASGAQAIVTFNLRDFPADALDPYGIEAYSPDQFLCSLFGHSPETMNRVIEEQAAALTAPPMSVDDVLTRLQAQVQDFVRLIQEWRGRLPR</sequence>
<dbReference type="InterPro" id="IPR002716">
    <property type="entry name" value="PIN_dom"/>
</dbReference>
<protein>
    <submittedName>
        <fullName evidence="3">PIN domain-containing protein</fullName>
    </submittedName>
</protein>
<dbReference type="PANTHER" id="PTHR34610">
    <property type="entry name" value="SSL7007 PROTEIN"/>
    <property type="match status" value="1"/>
</dbReference>
<dbReference type="SUPFAM" id="SSF88723">
    <property type="entry name" value="PIN domain-like"/>
    <property type="match status" value="1"/>
</dbReference>
<dbReference type="Pfam" id="PF13470">
    <property type="entry name" value="PIN_3"/>
    <property type="match status" value="1"/>
</dbReference>
<evidence type="ECO:0000313" key="4">
    <source>
        <dbReference type="Proteomes" id="UP001165306"/>
    </source>
</evidence>
<comment type="caution">
    <text evidence="3">The sequence shown here is derived from an EMBL/GenBank/DDBJ whole genome shotgun (WGS) entry which is preliminary data.</text>
</comment>
<dbReference type="PANTHER" id="PTHR34610:SF3">
    <property type="entry name" value="SSL7007 PROTEIN"/>
    <property type="match status" value="1"/>
</dbReference>